<reference evidence="3" key="1">
    <citation type="submission" date="2022-08" db="EMBL/GenBank/DDBJ databases">
        <authorList>
            <person name="Deng Y."/>
            <person name="Han X.-F."/>
            <person name="Zhang Y.-Q."/>
        </authorList>
    </citation>
    <scope>NUCLEOTIDE SEQUENCE</scope>
    <source>
        <strain evidence="3">CPCC 203386</strain>
    </source>
</reference>
<accession>A0ABT2GWL3</accession>
<feature type="compositionally biased region" description="Basic and acidic residues" evidence="1">
    <location>
        <begin position="1"/>
        <end position="22"/>
    </location>
</feature>
<organism evidence="3 4">
    <name type="scientific">Herbiconiux daphne</name>
    <dbReference type="NCBI Taxonomy" id="2970914"/>
    <lineage>
        <taxon>Bacteria</taxon>
        <taxon>Bacillati</taxon>
        <taxon>Actinomycetota</taxon>
        <taxon>Actinomycetes</taxon>
        <taxon>Micrococcales</taxon>
        <taxon>Microbacteriaceae</taxon>
        <taxon>Herbiconiux</taxon>
    </lineage>
</organism>
<keyword evidence="4" id="KW-1185">Reference proteome</keyword>
<protein>
    <recommendedName>
        <fullName evidence="5">Flagellar biosynthesis protein FlhB</fullName>
    </recommendedName>
</protein>
<keyword evidence="2" id="KW-0472">Membrane</keyword>
<feature type="region of interest" description="Disordered" evidence="1">
    <location>
        <begin position="1"/>
        <end position="38"/>
    </location>
</feature>
<evidence type="ECO:0000313" key="4">
    <source>
        <dbReference type="Proteomes" id="UP001165586"/>
    </source>
</evidence>
<dbReference type="RefSeq" id="WP_259536950.1">
    <property type="nucleotide sequence ID" value="NZ_JANLCJ010000001.1"/>
</dbReference>
<name>A0ABT2GWL3_9MICO</name>
<feature type="transmembrane region" description="Helical" evidence="2">
    <location>
        <begin position="43"/>
        <end position="65"/>
    </location>
</feature>
<keyword evidence="2" id="KW-1133">Transmembrane helix</keyword>
<proteinExistence type="predicted"/>
<keyword evidence="2" id="KW-0812">Transmembrane</keyword>
<dbReference type="EMBL" id="JANLCJ010000001">
    <property type="protein sequence ID" value="MCS5732354.1"/>
    <property type="molecule type" value="Genomic_DNA"/>
</dbReference>
<dbReference type="Proteomes" id="UP001165586">
    <property type="component" value="Unassembled WGS sequence"/>
</dbReference>
<evidence type="ECO:0000256" key="1">
    <source>
        <dbReference type="SAM" id="MobiDB-lite"/>
    </source>
</evidence>
<gene>
    <name evidence="3" type="ORF">N1032_01175</name>
</gene>
<evidence type="ECO:0000313" key="3">
    <source>
        <dbReference type="EMBL" id="MCS5732354.1"/>
    </source>
</evidence>
<evidence type="ECO:0008006" key="5">
    <source>
        <dbReference type="Google" id="ProtNLM"/>
    </source>
</evidence>
<evidence type="ECO:0000256" key="2">
    <source>
        <dbReference type="SAM" id="Phobius"/>
    </source>
</evidence>
<sequence length="67" mass="7303">MSFFGKKDDPYEPGKSERESKQAAENQGPDGEKKPERPSNARIAIWVIVGAIGLYLLGSGLFGILTH</sequence>
<comment type="caution">
    <text evidence="3">The sequence shown here is derived from an EMBL/GenBank/DDBJ whole genome shotgun (WGS) entry which is preliminary data.</text>
</comment>